<dbReference type="EMBL" id="JBHFNS010000041">
    <property type="protein sequence ID" value="MFB2935402.1"/>
    <property type="molecule type" value="Genomic_DNA"/>
</dbReference>
<comment type="pathway">
    <text evidence="3 11">Pyrimidine metabolism; UMP biosynthesis via de novo pathway; orotate from (S)-dihydroorotate (quinone route): step 1/1.</text>
</comment>
<evidence type="ECO:0000256" key="10">
    <source>
        <dbReference type="ARBA" id="ARBA00048639"/>
    </source>
</evidence>
<evidence type="ECO:0000259" key="12">
    <source>
        <dbReference type="Pfam" id="PF01180"/>
    </source>
</evidence>
<dbReference type="InterPro" id="IPR005720">
    <property type="entry name" value="Dihydroorotate_DH_cat"/>
</dbReference>
<keyword evidence="9 11" id="KW-0472">Membrane</keyword>
<dbReference type="Pfam" id="PF01180">
    <property type="entry name" value="DHO_dh"/>
    <property type="match status" value="1"/>
</dbReference>
<dbReference type="PROSITE" id="PS00912">
    <property type="entry name" value="DHODEHASE_2"/>
    <property type="match status" value="1"/>
</dbReference>
<dbReference type="GO" id="GO:0106430">
    <property type="term" value="F:dihydroorotate dehydrogenase (quinone) activity"/>
    <property type="evidence" value="ECO:0007669"/>
    <property type="project" value="UniProtKB-EC"/>
</dbReference>
<feature type="binding site" evidence="11">
    <location>
        <begin position="103"/>
        <end position="107"/>
    </location>
    <ligand>
        <name>FMN</name>
        <dbReference type="ChEBI" id="CHEBI:58210"/>
    </ligand>
</feature>
<keyword evidence="8 11" id="KW-0560">Oxidoreductase</keyword>
<feature type="binding site" evidence="11">
    <location>
        <begin position="364"/>
        <end position="365"/>
    </location>
    <ligand>
        <name>FMN</name>
        <dbReference type="ChEBI" id="CHEBI:58210"/>
    </ligand>
</feature>
<comment type="subunit">
    <text evidence="11">Monomer.</text>
</comment>
<feature type="binding site" evidence="11">
    <location>
        <position position="343"/>
    </location>
    <ligand>
        <name>FMN</name>
        <dbReference type="ChEBI" id="CHEBI:58210"/>
    </ligand>
</feature>
<feature type="binding site" evidence="11">
    <location>
        <position position="184"/>
    </location>
    <ligand>
        <name>FMN</name>
        <dbReference type="ChEBI" id="CHEBI:58210"/>
    </ligand>
</feature>
<evidence type="ECO:0000256" key="3">
    <source>
        <dbReference type="ARBA" id="ARBA00005161"/>
    </source>
</evidence>
<dbReference type="InterPro" id="IPR005719">
    <property type="entry name" value="Dihydroorotate_DH_2"/>
</dbReference>
<feature type="binding site" evidence="11">
    <location>
        <position position="107"/>
    </location>
    <ligand>
        <name>substrate</name>
    </ligand>
</feature>
<feature type="binding site" evidence="11">
    <location>
        <position position="284"/>
    </location>
    <ligand>
        <name>FMN</name>
        <dbReference type="ChEBI" id="CHEBI:58210"/>
    </ligand>
</feature>
<keyword evidence="6 11" id="KW-0288">FMN</keyword>
<comment type="cofactor">
    <cofactor evidence="11">
        <name>FMN</name>
        <dbReference type="ChEBI" id="CHEBI:58210"/>
    </cofactor>
    <text evidence="11">Binds 1 FMN per subunit.</text>
</comment>
<feature type="binding site" evidence="11">
    <location>
        <begin position="285"/>
        <end position="286"/>
    </location>
    <ligand>
        <name>substrate</name>
    </ligand>
</feature>
<sequence length="403" mass="43927">MDIYQAVLRPIVFSGLKSDPEFLHQQFMQILTWLDCNADRPLNSWIPNQLEKNLSIADARLEQTLWDHPNQTGVGSEDSTPTSQSSIIIPQSVVFKNPMGLAAGFDKNGTASGMWSNFGFGYAELGTVTLKPQPGNPTPRLFRLLADRAALNRMGFNNDGAATMASALTAALQRRPRSMPVGINLGKSKVTPLEEAAADYLGSFRLLKDLGDYFVVNVSSPNTPGLRTLQDAPMLSAILSALQQENQKANKPILVKIAPDLEWDAILDVLDVTLHYNLAGIIATNTTISREGLKTEILRETGNLVKDEAGGISGLPLKERSTEVIRFIRKETKGKLPIMGVGGIFTSDDAWEKITAGACLLQTYTGWIYQGPFMVKRILQGLLAKLEETGLSNISEAVGIDVD</sequence>
<evidence type="ECO:0000256" key="7">
    <source>
        <dbReference type="ARBA" id="ARBA00022975"/>
    </source>
</evidence>
<dbReference type="EC" id="1.3.5.2" evidence="11"/>
<dbReference type="Gene3D" id="3.20.20.70">
    <property type="entry name" value="Aldolase class I"/>
    <property type="match status" value="1"/>
</dbReference>
<keyword evidence="5 11" id="KW-0285">Flavoprotein</keyword>
<feature type="binding site" evidence="11">
    <location>
        <position position="217"/>
    </location>
    <ligand>
        <name>substrate</name>
    </ligand>
</feature>
<feature type="binding site" evidence="11">
    <location>
        <position position="127"/>
    </location>
    <ligand>
        <name>FMN</name>
        <dbReference type="ChEBI" id="CHEBI:58210"/>
    </ligand>
</feature>
<feature type="active site" description="Nucleophile" evidence="11">
    <location>
        <position position="220"/>
    </location>
</feature>
<dbReference type="PANTHER" id="PTHR48109">
    <property type="entry name" value="DIHYDROOROTATE DEHYDROGENASE (QUINONE), MITOCHONDRIAL-RELATED"/>
    <property type="match status" value="1"/>
</dbReference>
<dbReference type="PROSITE" id="PS00911">
    <property type="entry name" value="DHODEHASE_1"/>
    <property type="match status" value="1"/>
</dbReference>
<dbReference type="InterPro" id="IPR001295">
    <property type="entry name" value="Dihydroorotate_DH_CS"/>
</dbReference>
<comment type="function">
    <text evidence="1 11">Catalyzes the conversion of dihydroorotate to orotate with quinone as electron acceptor.</text>
</comment>
<reference evidence="13 14" key="1">
    <citation type="submission" date="2024-09" db="EMBL/GenBank/DDBJ databases">
        <title>Floridaenema gen nov. (Aerosakkonemataceae, Aerosakkonematales ord. nov., Cyanobacteria) from benthic tropical and subtropical fresh waters, with the description of four new species.</title>
        <authorList>
            <person name="Moretto J.A."/>
            <person name="Berthold D.E."/>
            <person name="Lefler F.W."/>
            <person name="Huang I.-S."/>
            <person name="Laughinghouse H. IV."/>
        </authorList>
    </citation>
    <scope>NUCLEOTIDE SEQUENCE [LARGE SCALE GENOMIC DNA]</scope>
    <source>
        <strain evidence="13 14">BLCC-F154</strain>
    </source>
</reference>
<protein>
    <recommendedName>
        <fullName evidence="11">Dihydroorotate dehydrogenase (quinone)</fullName>
        <ecNumber evidence="11">1.3.5.2</ecNumber>
    </recommendedName>
    <alternativeName>
        <fullName evidence="11">DHOdehase</fullName>
        <shortName evidence="11">DHOD</shortName>
        <shortName evidence="11">DHODase</shortName>
    </alternativeName>
    <alternativeName>
        <fullName evidence="11">Dihydroorotate oxidase</fullName>
    </alternativeName>
</protein>
<evidence type="ECO:0000256" key="2">
    <source>
        <dbReference type="ARBA" id="ARBA00004370"/>
    </source>
</evidence>
<evidence type="ECO:0000313" key="14">
    <source>
        <dbReference type="Proteomes" id="UP001576776"/>
    </source>
</evidence>
<keyword evidence="7 11" id="KW-0665">Pyrimidine biosynthesis</keyword>
<comment type="caution">
    <text evidence="13">The sequence shown here is derived from an EMBL/GenBank/DDBJ whole genome shotgun (WGS) entry which is preliminary data.</text>
</comment>
<dbReference type="SUPFAM" id="SSF51395">
    <property type="entry name" value="FMN-linked oxidoreductases"/>
    <property type="match status" value="1"/>
</dbReference>
<evidence type="ECO:0000256" key="5">
    <source>
        <dbReference type="ARBA" id="ARBA00022630"/>
    </source>
</evidence>
<evidence type="ECO:0000256" key="1">
    <source>
        <dbReference type="ARBA" id="ARBA00003125"/>
    </source>
</evidence>
<dbReference type="NCBIfam" id="TIGR01036">
    <property type="entry name" value="pyrD_sub2"/>
    <property type="match status" value="1"/>
</dbReference>
<dbReference type="HAMAP" id="MF_00225">
    <property type="entry name" value="DHO_dh_type2"/>
    <property type="match status" value="1"/>
</dbReference>
<organism evidence="13 14">
    <name type="scientific">Floridaenema fluviatile BLCC-F154</name>
    <dbReference type="NCBI Taxonomy" id="3153640"/>
    <lineage>
        <taxon>Bacteria</taxon>
        <taxon>Bacillati</taxon>
        <taxon>Cyanobacteriota</taxon>
        <taxon>Cyanophyceae</taxon>
        <taxon>Oscillatoriophycideae</taxon>
        <taxon>Aerosakkonematales</taxon>
        <taxon>Aerosakkonemataceae</taxon>
        <taxon>Floridanema</taxon>
        <taxon>Floridanema fluviatile</taxon>
    </lineage>
</organism>
<feature type="binding site" evidence="11">
    <location>
        <begin position="152"/>
        <end position="156"/>
    </location>
    <ligand>
        <name>substrate</name>
    </ligand>
</feature>
<dbReference type="NCBIfam" id="NF003651">
    <property type="entry name" value="PRK05286.2-4"/>
    <property type="match status" value="1"/>
</dbReference>
<dbReference type="NCBIfam" id="NF003652">
    <property type="entry name" value="PRK05286.2-5"/>
    <property type="match status" value="1"/>
</dbReference>
<feature type="binding site" evidence="11">
    <location>
        <position position="217"/>
    </location>
    <ligand>
        <name>FMN</name>
        <dbReference type="ChEBI" id="CHEBI:58210"/>
    </ligand>
</feature>
<evidence type="ECO:0000256" key="6">
    <source>
        <dbReference type="ARBA" id="ARBA00022643"/>
    </source>
</evidence>
<evidence type="ECO:0000313" key="13">
    <source>
        <dbReference type="EMBL" id="MFB2935402.1"/>
    </source>
</evidence>
<accession>A0ABV4Y9D1</accession>
<feature type="binding site" evidence="11">
    <location>
        <position position="222"/>
    </location>
    <ligand>
        <name>substrate</name>
    </ligand>
</feature>
<comment type="subcellular location">
    <subcellularLocation>
        <location evidence="11">Cell membrane</location>
        <topology evidence="11">Peripheral membrane protein</topology>
    </subcellularLocation>
    <subcellularLocation>
        <location evidence="2">Membrane</location>
    </subcellularLocation>
</comment>
<evidence type="ECO:0000256" key="4">
    <source>
        <dbReference type="ARBA" id="ARBA00005359"/>
    </source>
</evidence>
<dbReference type="Proteomes" id="UP001576776">
    <property type="component" value="Unassembled WGS sequence"/>
</dbReference>
<evidence type="ECO:0000256" key="9">
    <source>
        <dbReference type="ARBA" id="ARBA00023136"/>
    </source>
</evidence>
<dbReference type="InterPro" id="IPR050074">
    <property type="entry name" value="DHO_dehydrogenase"/>
</dbReference>
<name>A0ABV4Y9D1_9CYAN</name>
<dbReference type="InterPro" id="IPR013785">
    <property type="entry name" value="Aldolase_TIM"/>
</dbReference>
<feature type="domain" description="Dihydroorotate dehydrogenase catalytic" evidence="12">
    <location>
        <begin position="94"/>
        <end position="386"/>
    </location>
</feature>
<dbReference type="RefSeq" id="WP_413256918.1">
    <property type="nucleotide sequence ID" value="NZ_JBHFNS010000041.1"/>
</dbReference>
<comment type="similarity">
    <text evidence="4 11">Belongs to the dihydroorotate dehydrogenase family. Type 2 subfamily.</text>
</comment>
<evidence type="ECO:0000256" key="8">
    <source>
        <dbReference type="ARBA" id="ARBA00023002"/>
    </source>
</evidence>
<keyword evidence="14" id="KW-1185">Reference proteome</keyword>
<comment type="catalytic activity">
    <reaction evidence="10 11">
        <text>(S)-dihydroorotate + a quinone = orotate + a quinol</text>
        <dbReference type="Rhea" id="RHEA:30187"/>
        <dbReference type="ChEBI" id="CHEBI:24646"/>
        <dbReference type="ChEBI" id="CHEBI:30839"/>
        <dbReference type="ChEBI" id="CHEBI:30864"/>
        <dbReference type="ChEBI" id="CHEBI:132124"/>
        <dbReference type="EC" id="1.3.5.2"/>
    </reaction>
</comment>
<gene>
    <name evidence="11" type="primary">pyrD</name>
    <name evidence="13" type="ORF">ACE1B6_08995</name>
</gene>
<feature type="binding site" evidence="11">
    <location>
        <position position="256"/>
    </location>
    <ligand>
        <name>FMN</name>
        <dbReference type="ChEBI" id="CHEBI:58210"/>
    </ligand>
</feature>
<evidence type="ECO:0000256" key="11">
    <source>
        <dbReference type="HAMAP-Rule" id="MF_00225"/>
    </source>
</evidence>
<feature type="binding site" evidence="11">
    <location>
        <position position="314"/>
    </location>
    <ligand>
        <name>FMN</name>
        <dbReference type="ChEBI" id="CHEBI:58210"/>
    </ligand>
</feature>
<dbReference type="CDD" id="cd04738">
    <property type="entry name" value="DHOD_2_like"/>
    <property type="match status" value="1"/>
</dbReference>
<proteinExistence type="inferred from homology"/>
<dbReference type="PANTHER" id="PTHR48109:SF4">
    <property type="entry name" value="DIHYDROOROTATE DEHYDROGENASE (QUINONE), MITOCHONDRIAL"/>
    <property type="match status" value="1"/>
</dbReference>
<keyword evidence="11" id="KW-1003">Cell membrane</keyword>